<dbReference type="SMART" id="SM00386">
    <property type="entry name" value="HAT"/>
    <property type="match status" value="3"/>
</dbReference>
<dbReference type="PANTHER" id="PTHR23271:SF1">
    <property type="entry name" value="U3 SMALL NUCLEOLAR RNA-ASSOCIATED PROTEIN 6 HOMOLOG"/>
    <property type="match status" value="1"/>
</dbReference>
<keyword evidence="4" id="KW-0677">Repeat</keyword>
<dbReference type="GO" id="GO:0034388">
    <property type="term" value="C:Pwp2p-containing subcomplex of 90S preribosome"/>
    <property type="evidence" value="ECO:0007669"/>
    <property type="project" value="TreeGrafter"/>
</dbReference>
<dbReference type="InterPro" id="IPR003107">
    <property type="entry name" value="HAT"/>
</dbReference>
<dbReference type="GO" id="GO:0000462">
    <property type="term" value="P:maturation of SSU-rRNA from tricistronic rRNA transcript (SSU-rRNA, 5.8S rRNA, LSU-rRNA)"/>
    <property type="evidence" value="ECO:0007669"/>
    <property type="project" value="InterPro"/>
</dbReference>
<keyword evidence="3" id="KW-0698">rRNA processing</keyword>
<evidence type="ECO:0000256" key="1">
    <source>
        <dbReference type="ARBA" id="ARBA00004604"/>
    </source>
</evidence>
<evidence type="ECO:0000256" key="5">
    <source>
        <dbReference type="ARBA" id="ARBA00023242"/>
    </source>
</evidence>
<dbReference type="STRING" id="294750.A0A095CGX3"/>
<dbReference type="OMA" id="TETAGKW"/>
<dbReference type="InterPro" id="IPR011990">
    <property type="entry name" value="TPR-like_helical_dom_sf"/>
</dbReference>
<comment type="subcellular location">
    <subcellularLocation>
        <location evidence="1">Nucleus</location>
        <location evidence="1">Nucleolus</location>
    </subcellularLocation>
</comment>
<dbReference type="KEGG" id="cdeu:CNBG_5433"/>
<evidence type="ECO:0000313" key="9">
    <source>
        <dbReference type="Proteomes" id="UP000029445"/>
    </source>
</evidence>
<keyword evidence="9" id="KW-1185">Reference proteome</keyword>
<gene>
    <name evidence="8" type="ORF">CNBG_5433</name>
</gene>
<evidence type="ECO:0000256" key="2">
    <source>
        <dbReference type="ARBA" id="ARBA00010734"/>
    </source>
</evidence>
<dbReference type="Gene3D" id="1.25.40.10">
    <property type="entry name" value="Tetratricopeptide repeat domain"/>
    <property type="match status" value="1"/>
</dbReference>
<comment type="similarity">
    <text evidence="2">Belongs to the UTP6 family.</text>
</comment>
<dbReference type="RefSeq" id="XP_062885258.1">
    <property type="nucleotide sequence ID" value="XM_063029303.1"/>
</dbReference>
<feature type="domain" description="U3 small nucleolar RNA-associated protein 6 N-terminal" evidence="7">
    <location>
        <begin position="8"/>
        <end position="93"/>
    </location>
</feature>
<dbReference type="InterPro" id="IPR055347">
    <property type="entry name" value="UTP6_N"/>
</dbReference>
<sequence>MDKVQFQLESTIPELKDLHEKGLFTKNEINEITKRRTAFEMALIRRVQRKEDFFKYAQYEINLERLRRVRWRKLRYHINPPPPSASTYSIQRRTLYILKRATSKFPQDLSVWLTYIQYASREGMRKVVAQGLTKALQFHPTSSTLYLLQAYFHLHPNSPFPQSVLPDSTKNLSLSEDTNESDEPPAFAIEGINPARTALLLGLRLIPTSPEIWTEYIKLELGWVEALRRRWKLLGIKNAFADKPVPEGAETFEGDEDALRGGEGAFGPEGENARKSILAGQLVIHALTSALKAIKPGVVIEGRKYGGMWFRERLLALFRGYPSPLRAKCLEVVHEELRSISDRDSSDREMSCNARLLGISRRLFERPYEEGEEPMVEGEYALSGVDLVEEYGKIGKEIRKIAKRNKDQMLIETAGGWLMERINSHQDYPELRQYLQSVVSSLEKSSK</sequence>
<evidence type="ECO:0000259" key="7">
    <source>
        <dbReference type="Pfam" id="PF08640"/>
    </source>
</evidence>
<evidence type="ECO:0000313" key="8">
    <source>
        <dbReference type="EMBL" id="KGB79595.1"/>
    </source>
</evidence>
<accession>A0A095CGX3</accession>
<organism evidence="8 9">
    <name type="scientific">Cryptococcus deuterogattii (strain R265)</name>
    <name type="common">Cryptococcus gattii VGII (strain R265)</name>
    <dbReference type="NCBI Taxonomy" id="294750"/>
    <lineage>
        <taxon>Eukaryota</taxon>
        <taxon>Fungi</taxon>
        <taxon>Dikarya</taxon>
        <taxon>Basidiomycota</taxon>
        <taxon>Agaricomycotina</taxon>
        <taxon>Tremellomycetes</taxon>
        <taxon>Tremellales</taxon>
        <taxon>Cryptococcaceae</taxon>
        <taxon>Cryptococcus</taxon>
        <taxon>Cryptococcus gattii species complex</taxon>
    </lineage>
</organism>
<dbReference type="GeneID" id="88181578"/>
<evidence type="ECO:0000256" key="4">
    <source>
        <dbReference type="ARBA" id="ARBA00022737"/>
    </source>
</evidence>
<dbReference type="Pfam" id="PF08640">
    <property type="entry name" value="U3_assoc_6"/>
    <property type="match status" value="1"/>
</dbReference>
<reference evidence="8 9" key="1">
    <citation type="journal article" date="2011" name="MBio">
        <title>Genome variation in Cryptococcus gattii, an emerging pathogen of immunocompetent hosts.</title>
        <authorList>
            <person name="D'Souza C.A."/>
            <person name="Kronstad J.W."/>
            <person name="Taylor G."/>
            <person name="Warren R."/>
            <person name="Yuen M."/>
            <person name="Hu G."/>
            <person name="Jung W.H."/>
            <person name="Sham A."/>
            <person name="Kidd S.E."/>
            <person name="Tangen K."/>
            <person name="Lee N."/>
            <person name="Zeilmaker T."/>
            <person name="Sawkins J."/>
            <person name="McVicker G."/>
            <person name="Shah S."/>
            <person name="Gnerre S."/>
            <person name="Griggs A."/>
            <person name="Zeng Q."/>
            <person name="Bartlett K."/>
            <person name="Li W."/>
            <person name="Wang X."/>
            <person name="Heitman J."/>
            <person name="Stajich J.E."/>
            <person name="Fraser J.A."/>
            <person name="Meyer W."/>
            <person name="Carter D."/>
            <person name="Schein J."/>
            <person name="Krzywinski M."/>
            <person name="Kwon-Chung K.J."/>
            <person name="Varma A."/>
            <person name="Wang J."/>
            <person name="Brunham R."/>
            <person name="Fyfe M."/>
            <person name="Ouellette B.F."/>
            <person name="Siddiqui A."/>
            <person name="Marra M."/>
            <person name="Jones S."/>
            <person name="Holt R."/>
            <person name="Birren B.W."/>
            <person name="Galagan J.E."/>
            <person name="Cuomo C.A."/>
        </authorList>
    </citation>
    <scope>NUCLEOTIDE SEQUENCE [LARGE SCALE GENOMIC DNA]</scope>
    <source>
        <strain evidence="8 9">R265</strain>
    </source>
</reference>
<dbReference type="HOGENOM" id="CLU_026025_1_1_1"/>
<dbReference type="VEuPathDB" id="FungiDB:CNBG_5433"/>
<proteinExistence type="inferred from homology"/>
<evidence type="ECO:0000256" key="3">
    <source>
        <dbReference type="ARBA" id="ARBA00022552"/>
    </source>
</evidence>
<feature type="compositionally biased region" description="Polar residues" evidence="6">
    <location>
        <begin position="165"/>
        <end position="176"/>
    </location>
</feature>
<reference evidence="8 9" key="2">
    <citation type="journal article" date="2018" name="Proc. Natl. Acad. Sci.">
        <title>RNAi is a critical determinant of centromere evolution in closely related fungi.</title>
        <authorList>
            <person name="Yadav V."/>
            <person name="Sun S."/>
            <person name="Billmyre R.B."/>
            <person name="Thimmappa B.C."/>
            <person name="Shea T."/>
            <person name="Lintner R."/>
            <person name="Bakkeren G."/>
            <person name="Cuomo C.A."/>
            <person name="Heitman J."/>
            <person name="Sanyal K."/>
        </authorList>
    </citation>
    <scope>NUCLEOTIDE SEQUENCE [LARGE SCALE GENOMIC DNA]</scope>
    <source>
        <strain evidence="8 9">R265</strain>
    </source>
</reference>
<dbReference type="AlphaFoldDB" id="A0A095CGX3"/>
<dbReference type="GO" id="GO:0032040">
    <property type="term" value="C:small-subunit processome"/>
    <property type="evidence" value="ECO:0007669"/>
    <property type="project" value="TreeGrafter"/>
</dbReference>
<dbReference type="InterPro" id="IPR013949">
    <property type="entry name" value="Utp6"/>
</dbReference>
<dbReference type="OrthoDB" id="28112at2759"/>
<feature type="region of interest" description="Disordered" evidence="6">
    <location>
        <begin position="165"/>
        <end position="185"/>
    </location>
</feature>
<name>A0A095CGX3_CRYD2</name>
<evidence type="ECO:0000256" key="6">
    <source>
        <dbReference type="SAM" id="MobiDB-lite"/>
    </source>
</evidence>
<dbReference type="PANTHER" id="PTHR23271">
    <property type="entry name" value="HEPATOCELLULAR CARCINOMA-ASSOCIATED ANTIGEN 66"/>
    <property type="match status" value="1"/>
</dbReference>
<dbReference type="GO" id="GO:0030515">
    <property type="term" value="F:snoRNA binding"/>
    <property type="evidence" value="ECO:0007669"/>
    <property type="project" value="InterPro"/>
</dbReference>
<keyword evidence="5" id="KW-0539">Nucleus</keyword>
<dbReference type="EMBL" id="CP025761">
    <property type="protein sequence ID" value="KGB79595.1"/>
    <property type="molecule type" value="Genomic_DNA"/>
</dbReference>
<dbReference type="Proteomes" id="UP000029445">
    <property type="component" value="Chromosome 3"/>
</dbReference>
<protein>
    <submittedName>
        <fullName evidence="8">U3 small nucleolar RNA-associated protein 6</fullName>
    </submittedName>
</protein>